<dbReference type="Gene3D" id="1.25.10.10">
    <property type="entry name" value="Leucine-rich Repeat Variant"/>
    <property type="match status" value="1"/>
</dbReference>
<dbReference type="PANTHER" id="PTHR12609">
    <property type="entry name" value="MICROTUBULE ASSOCIATED PROTEIN XMAP215"/>
    <property type="match status" value="1"/>
</dbReference>
<dbReference type="GO" id="GO:0051010">
    <property type="term" value="F:microtubule plus-end binding"/>
    <property type="evidence" value="ECO:0007669"/>
    <property type="project" value="InterPro"/>
</dbReference>
<dbReference type="GO" id="GO:0030951">
    <property type="term" value="P:establishment or maintenance of microtubule cytoskeleton polarity"/>
    <property type="evidence" value="ECO:0007669"/>
    <property type="project" value="InterPro"/>
</dbReference>
<gene>
    <name evidence="1" type="ORF">SHERM_20502</name>
</gene>
<dbReference type="GO" id="GO:0046785">
    <property type="term" value="P:microtubule polymerization"/>
    <property type="evidence" value="ECO:0007669"/>
    <property type="project" value="InterPro"/>
</dbReference>
<reference evidence="1" key="1">
    <citation type="submission" date="2019-12" db="EMBL/GenBank/DDBJ databases">
        <authorList>
            <person name="Scholes J."/>
        </authorList>
    </citation>
    <scope>NUCLEOTIDE SEQUENCE</scope>
</reference>
<evidence type="ECO:0000313" key="2">
    <source>
        <dbReference type="Proteomes" id="UP001153555"/>
    </source>
</evidence>
<feature type="non-terminal residue" evidence="1">
    <location>
        <position position="143"/>
    </location>
</feature>
<dbReference type="Proteomes" id="UP001153555">
    <property type="component" value="Unassembled WGS sequence"/>
</dbReference>
<dbReference type="InterPro" id="IPR011989">
    <property type="entry name" value="ARM-like"/>
</dbReference>
<evidence type="ECO:0000313" key="1">
    <source>
        <dbReference type="EMBL" id="CAA0823340.1"/>
    </source>
</evidence>
<sequence length="143" mass="16111">GISSDILKCVGEDKKYMRECILNAVVSWLADIHPDRMEQIQDLENDVMRYFGEDLHGSLLSADLKNHGQKALPSMGREIVEVLDILFRWIALRFCESNTSCLLKVDPSTILGPSHGTTIVWIRSSPTELLLVAVDSRGTRKDR</sequence>
<keyword evidence="2" id="KW-1185">Reference proteome</keyword>
<organism evidence="1 2">
    <name type="scientific">Striga hermonthica</name>
    <name type="common">Purple witchweed</name>
    <name type="synonym">Buchnera hermonthica</name>
    <dbReference type="NCBI Taxonomy" id="68872"/>
    <lineage>
        <taxon>Eukaryota</taxon>
        <taxon>Viridiplantae</taxon>
        <taxon>Streptophyta</taxon>
        <taxon>Embryophyta</taxon>
        <taxon>Tracheophyta</taxon>
        <taxon>Spermatophyta</taxon>
        <taxon>Magnoliopsida</taxon>
        <taxon>eudicotyledons</taxon>
        <taxon>Gunneridae</taxon>
        <taxon>Pentapetalae</taxon>
        <taxon>asterids</taxon>
        <taxon>lamiids</taxon>
        <taxon>Lamiales</taxon>
        <taxon>Orobanchaceae</taxon>
        <taxon>Buchnereae</taxon>
        <taxon>Striga</taxon>
    </lineage>
</organism>
<dbReference type="OrthoDB" id="1743966at2759"/>
<dbReference type="EMBL" id="CACSLK010024540">
    <property type="protein sequence ID" value="CAA0823340.1"/>
    <property type="molecule type" value="Genomic_DNA"/>
</dbReference>
<dbReference type="InterPro" id="IPR045110">
    <property type="entry name" value="XMAP215"/>
</dbReference>
<accession>A0A9N7MZA1</accession>
<dbReference type="GO" id="GO:0061863">
    <property type="term" value="F:microtubule plus end polymerase"/>
    <property type="evidence" value="ECO:0007669"/>
    <property type="project" value="InterPro"/>
</dbReference>
<dbReference type="AlphaFoldDB" id="A0A9N7MZA1"/>
<comment type="caution">
    <text evidence="1">The sequence shown here is derived from an EMBL/GenBank/DDBJ whole genome shotgun (WGS) entry which is preliminary data.</text>
</comment>
<dbReference type="GO" id="GO:0007051">
    <property type="term" value="P:spindle organization"/>
    <property type="evidence" value="ECO:0007669"/>
    <property type="project" value="InterPro"/>
</dbReference>
<proteinExistence type="predicted"/>
<feature type="non-terminal residue" evidence="1">
    <location>
        <position position="1"/>
    </location>
</feature>
<name>A0A9N7MZA1_STRHE</name>
<protein>
    <submittedName>
        <fullName evidence="1">Protein MOR1</fullName>
    </submittedName>
</protein>